<keyword evidence="3 6" id="KW-0812">Transmembrane</keyword>
<evidence type="ECO:0000256" key="1">
    <source>
        <dbReference type="ARBA" id="ARBA00004141"/>
    </source>
</evidence>
<reference evidence="7 8" key="1">
    <citation type="journal article" date="2018" name="IMA Fungus">
        <title>IMA Genome-F 9: Draft genome sequence of Annulohypoxylon stygium, Aspergillus mulundensis, Berkeleyomyces basicola (syn. Thielaviopsis basicola), Ceratocystis smalleyi, two Cercospora beticola strains, Coleophoma cylindrospora, Fusarium fracticaudum, Phialophora cf. hyalina, and Morchella septimelata.</title>
        <authorList>
            <person name="Wingfield B.D."/>
            <person name="Bills G.F."/>
            <person name="Dong Y."/>
            <person name="Huang W."/>
            <person name="Nel W.J."/>
            <person name="Swalarsk-Parry B.S."/>
            <person name="Vaghefi N."/>
            <person name="Wilken P.M."/>
            <person name="An Z."/>
            <person name="de Beer Z.W."/>
            <person name="De Vos L."/>
            <person name="Chen L."/>
            <person name="Duong T.A."/>
            <person name="Gao Y."/>
            <person name="Hammerbacher A."/>
            <person name="Kikkert J.R."/>
            <person name="Li Y."/>
            <person name="Li H."/>
            <person name="Li K."/>
            <person name="Li Q."/>
            <person name="Liu X."/>
            <person name="Ma X."/>
            <person name="Naidoo K."/>
            <person name="Pethybridge S.J."/>
            <person name="Sun J."/>
            <person name="Steenkamp E.T."/>
            <person name="van der Nest M.A."/>
            <person name="van Wyk S."/>
            <person name="Wingfield M.J."/>
            <person name="Xiong C."/>
            <person name="Yue Q."/>
            <person name="Zhang X."/>
        </authorList>
    </citation>
    <scope>NUCLEOTIDE SEQUENCE [LARGE SCALE GENOMIC DNA]</scope>
    <source>
        <strain evidence="7 8">BP 5553</strain>
    </source>
</reference>
<dbReference type="Pfam" id="PF02133">
    <property type="entry name" value="Transp_cyt_pur"/>
    <property type="match status" value="1"/>
</dbReference>
<dbReference type="AlphaFoldDB" id="A0A370TA85"/>
<feature type="transmembrane region" description="Helical" evidence="6">
    <location>
        <begin position="113"/>
        <end position="135"/>
    </location>
</feature>
<evidence type="ECO:0000256" key="5">
    <source>
        <dbReference type="ARBA" id="ARBA00023136"/>
    </source>
</evidence>
<feature type="transmembrane region" description="Helical" evidence="6">
    <location>
        <begin position="58"/>
        <end position="80"/>
    </location>
</feature>
<feature type="transmembrane region" description="Helical" evidence="6">
    <location>
        <begin position="212"/>
        <end position="231"/>
    </location>
</feature>
<evidence type="ECO:0000256" key="3">
    <source>
        <dbReference type="ARBA" id="ARBA00022692"/>
    </source>
</evidence>
<dbReference type="Proteomes" id="UP000254866">
    <property type="component" value="Unassembled WGS sequence"/>
</dbReference>
<feature type="transmembrane region" description="Helical" evidence="6">
    <location>
        <begin position="251"/>
        <end position="270"/>
    </location>
</feature>
<accession>A0A370TA85</accession>
<feature type="transmembrane region" description="Helical" evidence="6">
    <location>
        <begin position="465"/>
        <end position="482"/>
    </location>
</feature>
<evidence type="ECO:0000313" key="7">
    <source>
        <dbReference type="EMBL" id="RDL30691.1"/>
    </source>
</evidence>
<dbReference type="EMBL" id="NPIC01000014">
    <property type="protein sequence ID" value="RDL30691.1"/>
    <property type="molecule type" value="Genomic_DNA"/>
</dbReference>
<protein>
    <submittedName>
        <fullName evidence="7">Uncharacterized protein</fullName>
    </submittedName>
</protein>
<evidence type="ECO:0000313" key="8">
    <source>
        <dbReference type="Proteomes" id="UP000254866"/>
    </source>
</evidence>
<dbReference type="GO" id="GO:0015205">
    <property type="term" value="F:nucleobase transmembrane transporter activity"/>
    <property type="evidence" value="ECO:0007669"/>
    <property type="project" value="TreeGrafter"/>
</dbReference>
<evidence type="ECO:0000256" key="4">
    <source>
        <dbReference type="ARBA" id="ARBA00022989"/>
    </source>
</evidence>
<comment type="similarity">
    <text evidence="2">Belongs to the purine-cytosine permease (2.A.39) family.</text>
</comment>
<dbReference type="GO" id="GO:0005886">
    <property type="term" value="C:plasma membrane"/>
    <property type="evidence" value="ECO:0007669"/>
    <property type="project" value="TreeGrafter"/>
</dbReference>
<dbReference type="Gene3D" id="1.10.4160.10">
    <property type="entry name" value="Hydantoin permease"/>
    <property type="match status" value="1"/>
</dbReference>
<organism evidence="7 8">
    <name type="scientific">Venustampulla echinocandica</name>
    <dbReference type="NCBI Taxonomy" id="2656787"/>
    <lineage>
        <taxon>Eukaryota</taxon>
        <taxon>Fungi</taxon>
        <taxon>Dikarya</taxon>
        <taxon>Ascomycota</taxon>
        <taxon>Pezizomycotina</taxon>
        <taxon>Leotiomycetes</taxon>
        <taxon>Helotiales</taxon>
        <taxon>Pleuroascaceae</taxon>
        <taxon>Venustampulla</taxon>
    </lineage>
</organism>
<dbReference type="PANTHER" id="PTHR30618">
    <property type="entry name" value="NCS1 FAMILY PURINE/PYRIMIDINE TRANSPORTER"/>
    <property type="match status" value="1"/>
</dbReference>
<keyword evidence="8" id="KW-1185">Reference proteome</keyword>
<feature type="transmembrane region" description="Helical" evidence="6">
    <location>
        <begin position="494"/>
        <end position="516"/>
    </location>
</feature>
<dbReference type="InterPro" id="IPR045225">
    <property type="entry name" value="Uracil/uridine/allantoin_perm"/>
</dbReference>
<dbReference type="InterPro" id="IPR001248">
    <property type="entry name" value="Pur-cyt_permease"/>
</dbReference>
<dbReference type="PANTHER" id="PTHR30618:SF15">
    <property type="entry name" value="NICOTINAMIDE RIBOSIDE TRANSPORTER 1-RELATED"/>
    <property type="match status" value="1"/>
</dbReference>
<gene>
    <name evidence="7" type="ORF">BP5553_10036</name>
</gene>
<proteinExistence type="inferred from homology"/>
<comment type="subcellular location">
    <subcellularLocation>
        <location evidence="1">Membrane</location>
        <topology evidence="1">Multi-pass membrane protein</topology>
    </subcellularLocation>
</comment>
<feature type="transmembrane region" description="Helical" evidence="6">
    <location>
        <begin position="291"/>
        <end position="311"/>
    </location>
</feature>
<feature type="transmembrane region" description="Helical" evidence="6">
    <location>
        <begin position="184"/>
        <end position="200"/>
    </location>
</feature>
<feature type="transmembrane region" description="Helical" evidence="6">
    <location>
        <begin position="87"/>
        <end position="107"/>
    </location>
</feature>
<dbReference type="GeneID" id="43602885"/>
<dbReference type="OrthoDB" id="2018619at2759"/>
<evidence type="ECO:0000256" key="6">
    <source>
        <dbReference type="SAM" id="Phobius"/>
    </source>
</evidence>
<name>A0A370TA85_9HELO</name>
<dbReference type="RefSeq" id="XP_031865067.1">
    <property type="nucleotide sequence ID" value="XM_032018659.1"/>
</dbReference>
<feature type="transmembrane region" description="Helical" evidence="6">
    <location>
        <begin position="142"/>
        <end position="164"/>
    </location>
</feature>
<comment type="caution">
    <text evidence="7">The sequence shown here is derived from an EMBL/GenBank/DDBJ whole genome shotgun (WGS) entry which is preliminary data.</text>
</comment>
<keyword evidence="5 6" id="KW-0472">Membrane</keyword>
<feature type="transmembrane region" description="Helical" evidence="6">
    <location>
        <begin position="343"/>
        <end position="364"/>
    </location>
</feature>
<sequence length="575" mass="62461">MTEAPPPSGNSSVCGRIKHVLELPPAAGELNSEPDHWKNRDLIPLPPNRRIWKDVDFIGLWSTVFLTTFGWQATASLLALGLNIWQAVLCNFIARLFQVVFVLSMGWPGGVWHIGYSVSSRYAFGVFGGFVPLVLRIGLCTVWYGVQAFTGGQLLGVILSTIFPTYHNMKNTLPASASMTTKQFVGYVIYNIIVLPLLYIQPEKLRKPFRYTMILSGLSIIGLSVGLLAGAKGPGDLASIASNSAHGSKLGWGFVQGISVILGSGVVGMSSQSDFSRFARRPGDQVLGQTLAVMVFGNIVPVLGLLGTAAASKMYGDVAELGLWNPPNILELWLDQQYDNPKIRAAAFFAAVGFLASIIALNSIENGVSGGMDVAGLAPKYISIRRGSYILAALSVVIQPWQIIAKASVFTSVISSFGSILFPLMGVFTADYFLIRSKKLKLEDLYTANSDSIYWFNGGFNWRSFAAWTLGFGFSVPGLVAVDPKYTDIIPAGFLHFFYLSFIAGYLISFTTHWLFSTVFQPRGLGETDRLDSFGTFTPDEAEKLGIEIPLASEQTSFDETVGKEASETHSSVIV</sequence>
<keyword evidence="4 6" id="KW-1133">Transmembrane helix</keyword>
<feature type="transmembrane region" description="Helical" evidence="6">
    <location>
        <begin position="410"/>
        <end position="435"/>
    </location>
</feature>
<evidence type="ECO:0000256" key="2">
    <source>
        <dbReference type="ARBA" id="ARBA00008974"/>
    </source>
</evidence>